<organism evidence="2 3">
    <name type="scientific">Varroa destructor</name>
    <name type="common">Honeybee mite</name>
    <dbReference type="NCBI Taxonomy" id="109461"/>
    <lineage>
        <taxon>Eukaryota</taxon>
        <taxon>Metazoa</taxon>
        <taxon>Ecdysozoa</taxon>
        <taxon>Arthropoda</taxon>
        <taxon>Chelicerata</taxon>
        <taxon>Arachnida</taxon>
        <taxon>Acari</taxon>
        <taxon>Parasitiformes</taxon>
        <taxon>Mesostigmata</taxon>
        <taxon>Gamasina</taxon>
        <taxon>Dermanyssoidea</taxon>
        <taxon>Varroidae</taxon>
        <taxon>Varroa</taxon>
    </lineage>
</organism>
<dbReference type="AlphaFoldDB" id="A0A7M7MDV5"/>
<sequence length="800" mass="88843">MEQSPLGTTVLVDEIVSDALQRLRAGDILPDESLSFAPREPIARSTSVTHPAAHWGYRSYTDDILKSFIDRPSGFSGAPNFSNDSRLREEGGPDPLSASASLTAPFSVNGSRTDVSRNPLKENSDPFDNSICSNLFNEQQNRHQLDSSEEFVSGEKLLDEFEADQRRCQEENLFKDSRPVPFECASLAVSPEKVVRKQVQPPEWTEASYRVDSESFFTATGRESRNSILSGKQSSIASTTETLSANNSITGHQKGSSSPVPVYDCGLPYFLGVVLPGVVTHFNLPAPFCSEISVKSYLNGQPLALCHVSRNSDQRSLRVSVQPPPDTCGNISVILEFNSQLVIQLAALSMLPVLALPDQILLAPNIPTKVNLRSTIRFAQPLQLNVVSTMVTSKEVKLLPDDGNLSLEVTAKESDKVLDLQLMSDGNTVASLQKQVAVRFPQISLRGEQAQDVCILAVKNEERFPVEVRLSDDFGGLSYSKEVRVPERQTLQVTVRTETVRYGQPDPVVTFNAELLSPVQIPLPLTKCRVALVPTFVDLKPDLARFVWIAEKELVFTMSNSQRSVNRKPSPWKSVVRISPCNFISDYLQVLEEPSDPTRVLLRVKRPPRLIVGTLRFFRCNEAVPYGLRYPILAPEQPSLLWYTASNNATSRVYQMPLDGKLRVSNDGRCAVFVMVVDGGHRNGEIIAPGASTQLTVREPCRIVYGLECWRILVRYRTAAHRAEIQAQIRHTNARPGLEPEYLMIEFRNESNESTVDKGAADKLPDDAQSLIRLYQLFMTTVEEIHVQGPEPEASTFFAA</sequence>
<proteinExistence type="predicted"/>
<dbReference type="KEGG" id="vde:111253681"/>
<keyword evidence="3" id="KW-1185">Reference proteome</keyword>
<reference evidence="2" key="1">
    <citation type="submission" date="2021-01" db="UniProtKB">
        <authorList>
            <consortium name="EnsemblMetazoa"/>
        </authorList>
    </citation>
    <scope>IDENTIFICATION</scope>
</reference>
<evidence type="ECO:0000313" key="2">
    <source>
        <dbReference type="EnsemblMetazoa" id="XP_022669191"/>
    </source>
</evidence>
<feature type="compositionally biased region" description="Polar residues" evidence="1">
    <location>
        <begin position="98"/>
        <end position="113"/>
    </location>
</feature>
<name>A0A7M7MDV5_VARDE</name>
<accession>A0A7M7MDV5</accession>
<evidence type="ECO:0000313" key="3">
    <source>
        <dbReference type="Proteomes" id="UP000594260"/>
    </source>
</evidence>
<dbReference type="Proteomes" id="UP000594260">
    <property type="component" value="Unplaced"/>
</dbReference>
<dbReference type="RefSeq" id="XP_022669191.1">
    <property type="nucleotide sequence ID" value="XM_022813456.1"/>
</dbReference>
<dbReference type="EnsemblMetazoa" id="XM_022813456">
    <property type="protein sequence ID" value="XP_022669191"/>
    <property type="gene ID" value="LOC111253681"/>
</dbReference>
<protein>
    <submittedName>
        <fullName evidence="2">Uncharacterized protein</fullName>
    </submittedName>
</protein>
<dbReference type="GeneID" id="111253681"/>
<dbReference type="InParanoid" id="A0A7M7MDV5"/>
<dbReference type="OrthoDB" id="6511343at2759"/>
<feature type="region of interest" description="Disordered" evidence="1">
    <location>
        <begin position="79"/>
        <end position="124"/>
    </location>
</feature>
<evidence type="ECO:0000256" key="1">
    <source>
        <dbReference type="SAM" id="MobiDB-lite"/>
    </source>
</evidence>